<sequence>MSSIRVKDLAKELGVGNKEILQFLRELGFQAKSQMGALTEEEVVQVRAKARSLVGKTQVIDTEVQPGVIVRRRKPARDKAPEAAPEVDAAPPADHVPVEPEPLEPPVIEVTAEPQTPEAAPAVSTEELAPRKARPARHTPVETTARIISQP</sequence>
<proteinExistence type="predicted"/>
<protein>
    <submittedName>
        <fullName evidence="3">Translation initiation factor IF-2</fullName>
    </submittedName>
</protein>
<evidence type="ECO:0000313" key="4">
    <source>
        <dbReference type="Proteomes" id="UP000469724"/>
    </source>
</evidence>
<dbReference type="RefSeq" id="WP_368356394.1">
    <property type="nucleotide sequence ID" value="NZ_JAAGRQ010000153.1"/>
</dbReference>
<feature type="non-terminal residue" evidence="3">
    <location>
        <position position="151"/>
    </location>
</feature>
<dbReference type="Pfam" id="PF04760">
    <property type="entry name" value="IF2_N"/>
    <property type="match status" value="1"/>
</dbReference>
<name>A0A7K3NRW5_9BACT</name>
<feature type="domain" description="HTH rpiR-type" evidence="2">
    <location>
        <begin position="1"/>
        <end position="46"/>
    </location>
</feature>
<dbReference type="InterPro" id="IPR000281">
    <property type="entry name" value="HTH_RpiR"/>
</dbReference>
<feature type="compositionally biased region" description="Low complexity" evidence="1">
    <location>
        <begin position="82"/>
        <end position="95"/>
    </location>
</feature>
<dbReference type="AlphaFoldDB" id="A0A7K3NRW5"/>
<dbReference type="Gene3D" id="1.10.10.2480">
    <property type="match status" value="1"/>
</dbReference>
<organism evidence="3 4">
    <name type="scientific">Desulfolutivibrio sulfodismutans</name>
    <dbReference type="NCBI Taxonomy" id="63561"/>
    <lineage>
        <taxon>Bacteria</taxon>
        <taxon>Pseudomonadati</taxon>
        <taxon>Thermodesulfobacteriota</taxon>
        <taxon>Desulfovibrionia</taxon>
        <taxon>Desulfovibrionales</taxon>
        <taxon>Desulfovibrionaceae</taxon>
        <taxon>Desulfolutivibrio</taxon>
    </lineage>
</organism>
<evidence type="ECO:0000313" key="3">
    <source>
        <dbReference type="EMBL" id="NDY58857.1"/>
    </source>
</evidence>
<keyword evidence="3" id="KW-0648">Protein biosynthesis</keyword>
<evidence type="ECO:0000259" key="2">
    <source>
        <dbReference type="PROSITE" id="PS51071"/>
    </source>
</evidence>
<dbReference type="EMBL" id="JAAGRQ010000153">
    <property type="protein sequence ID" value="NDY58857.1"/>
    <property type="molecule type" value="Genomic_DNA"/>
</dbReference>
<evidence type="ECO:0000256" key="1">
    <source>
        <dbReference type="SAM" id="MobiDB-lite"/>
    </source>
</evidence>
<dbReference type="Proteomes" id="UP000469724">
    <property type="component" value="Unassembled WGS sequence"/>
</dbReference>
<dbReference type="GO" id="GO:0003700">
    <property type="term" value="F:DNA-binding transcription factor activity"/>
    <property type="evidence" value="ECO:0007669"/>
    <property type="project" value="InterPro"/>
</dbReference>
<reference evidence="3 4" key="1">
    <citation type="submission" date="2020-02" db="EMBL/GenBank/DDBJ databases">
        <title>Comparative genomics of sulfur disproportionating microorganisms.</title>
        <authorList>
            <person name="Ward L.M."/>
            <person name="Bertran E."/>
            <person name="Johnston D.T."/>
        </authorList>
    </citation>
    <scope>NUCLEOTIDE SEQUENCE [LARGE SCALE GENOMIC DNA]</scope>
    <source>
        <strain evidence="3 4">DSM 3696</strain>
    </source>
</reference>
<feature type="region of interest" description="Disordered" evidence="1">
    <location>
        <begin position="71"/>
        <end position="151"/>
    </location>
</feature>
<keyword evidence="4" id="KW-1185">Reference proteome</keyword>
<dbReference type="GO" id="GO:0003743">
    <property type="term" value="F:translation initiation factor activity"/>
    <property type="evidence" value="ECO:0007669"/>
    <property type="project" value="UniProtKB-KW"/>
</dbReference>
<gene>
    <name evidence="3" type="ORF">G3N56_19140</name>
</gene>
<accession>A0A7K3NRW5</accession>
<feature type="compositionally biased region" description="Low complexity" evidence="1">
    <location>
        <begin position="106"/>
        <end position="123"/>
    </location>
</feature>
<dbReference type="PROSITE" id="PS51071">
    <property type="entry name" value="HTH_RPIR"/>
    <property type="match status" value="1"/>
</dbReference>
<comment type="caution">
    <text evidence="3">The sequence shown here is derived from an EMBL/GenBank/DDBJ whole genome shotgun (WGS) entry which is preliminary data.</text>
</comment>
<dbReference type="InterPro" id="IPR006847">
    <property type="entry name" value="IF2_N"/>
</dbReference>
<keyword evidence="3" id="KW-0396">Initiation factor</keyword>